<dbReference type="RefSeq" id="WP_309307495.1">
    <property type="nucleotide sequence ID" value="NZ_CP133594.1"/>
</dbReference>
<keyword evidence="5" id="KW-0408">Iron</keyword>
<proteinExistence type="inferred from homology"/>
<dbReference type="GO" id="GO:0005506">
    <property type="term" value="F:iron ion binding"/>
    <property type="evidence" value="ECO:0007669"/>
    <property type="project" value="InterPro"/>
</dbReference>
<reference evidence="7" key="1">
    <citation type="submission" date="2023-08" db="EMBL/GenBank/DDBJ databases">
        <title>Methanolobus mangrovi sp. nov. and Methanolobus sediminis sp. nov, two novel methylotrophic methanogens isolated from mangrove sediments in China.</title>
        <authorList>
            <person name="Zhou J."/>
        </authorList>
    </citation>
    <scope>NUCLEOTIDE SEQUENCE</scope>
    <source>
        <strain evidence="7">FTZ2</strain>
    </source>
</reference>
<dbReference type="GO" id="GO:0016491">
    <property type="term" value="F:oxidoreductase activity"/>
    <property type="evidence" value="ECO:0007669"/>
    <property type="project" value="InterPro"/>
</dbReference>
<dbReference type="AlphaFoldDB" id="A0AA51UEG7"/>
<accession>A0AA51UEG7</accession>
<evidence type="ECO:0000313" key="7">
    <source>
        <dbReference type="EMBL" id="WMW21705.1"/>
    </source>
</evidence>
<dbReference type="InterPro" id="IPR051233">
    <property type="entry name" value="Desulfoferrodoxin_SOR"/>
</dbReference>
<dbReference type="GeneID" id="84230473"/>
<sequence>MISDINVQRAKDNQNLTDMEKKHVPVIEAPVEVTAGEPFEVKVTIGDIAHVMEEDHYIQWVELHINGDFVGKKELKPTDGKAEAVFTVVGTEDMISAREIMNCRIHGFGVCGTCGTRSAIVILRAVESCNVHGLWEGSAGIEITSAISKPGKKCRWGPEL</sequence>
<dbReference type="KEGG" id="mmav:RE476_09990"/>
<evidence type="ECO:0000256" key="5">
    <source>
        <dbReference type="ARBA" id="ARBA00023004"/>
    </source>
</evidence>
<protein>
    <submittedName>
        <fullName evidence="7">Class II SORL domain-containing protein</fullName>
    </submittedName>
</protein>
<comment type="similarity">
    <text evidence="1">Belongs to the desulfoferrodoxin family.</text>
</comment>
<dbReference type="InterPro" id="IPR036073">
    <property type="entry name" value="Desulfoferrodoxin_Fe-bd_dom_sf"/>
</dbReference>
<keyword evidence="8" id="KW-1185">Reference proteome</keyword>
<keyword evidence="4" id="KW-0249">Electron transport</keyword>
<organism evidence="7 8">
    <name type="scientific">Methanolobus mangrovi</name>
    <dbReference type="NCBI Taxonomy" id="3072977"/>
    <lineage>
        <taxon>Archaea</taxon>
        <taxon>Methanobacteriati</taxon>
        <taxon>Methanobacteriota</taxon>
        <taxon>Stenosarchaea group</taxon>
        <taxon>Methanomicrobia</taxon>
        <taxon>Methanosarcinales</taxon>
        <taxon>Methanosarcinaceae</taxon>
        <taxon>Methanolobus</taxon>
    </lineage>
</organism>
<feature type="domain" description="Desulfoferrodoxin ferrous iron-binding" evidence="6">
    <location>
        <begin position="17"/>
        <end position="108"/>
    </location>
</feature>
<keyword evidence="2" id="KW-0813">Transport</keyword>
<dbReference type="InterPro" id="IPR002742">
    <property type="entry name" value="Desulfoferrodoxin_Fe-bd_dom"/>
</dbReference>
<name>A0AA51UEG7_9EURY</name>
<keyword evidence="3" id="KW-0479">Metal-binding</keyword>
<evidence type="ECO:0000259" key="6">
    <source>
        <dbReference type="Pfam" id="PF01880"/>
    </source>
</evidence>
<dbReference type="PANTHER" id="PTHR36541:SF1">
    <property type="entry name" value="SUPEROXIDE REDUCTASE-RELATED"/>
    <property type="match status" value="1"/>
</dbReference>
<dbReference type="PANTHER" id="PTHR36541">
    <property type="entry name" value="SUPEROXIDE REDUCTASE-RELATED"/>
    <property type="match status" value="1"/>
</dbReference>
<gene>
    <name evidence="7" type="ORF">RE476_09990</name>
</gene>
<dbReference type="NCBIfam" id="TIGR00332">
    <property type="entry name" value="neela_ferrous"/>
    <property type="match status" value="1"/>
</dbReference>
<dbReference type="Pfam" id="PF01880">
    <property type="entry name" value="Desulfoferrodox"/>
    <property type="match status" value="1"/>
</dbReference>
<evidence type="ECO:0000313" key="8">
    <source>
        <dbReference type="Proteomes" id="UP001183006"/>
    </source>
</evidence>
<dbReference type="Proteomes" id="UP001183006">
    <property type="component" value="Chromosome"/>
</dbReference>
<evidence type="ECO:0000256" key="2">
    <source>
        <dbReference type="ARBA" id="ARBA00022448"/>
    </source>
</evidence>
<evidence type="ECO:0000256" key="3">
    <source>
        <dbReference type="ARBA" id="ARBA00022723"/>
    </source>
</evidence>
<dbReference type="SUPFAM" id="SSF49367">
    <property type="entry name" value="Superoxide reductase-like"/>
    <property type="match status" value="1"/>
</dbReference>
<evidence type="ECO:0000256" key="1">
    <source>
        <dbReference type="ARBA" id="ARBA00005941"/>
    </source>
</evidence>
<dbReference type="EMBL" id="CP133594">
    <property type="protein sequence ID" value="WMW21705.1"/>
    <property type="molecule type" value="Genomic_DNA"/>
</dbReference>
<evidence type="ECO:0000256" key="4">
    <source>
        <dbReference type="ARBA" id="ARBA00022982"/>
    </source>
</evidence>
<dbReference type="Gene3D" id="2.60.40.730">
    <property type="entry name" value="SOR catalytic domain"/>
    <property type="match status" value="1"/>
</dbReference>